<dbReference type="PRINTS" id="PR00080">
    <property type="entry name" value="SDRFAMILY"/>
</dbReference>
<evidence type="ECO:0000256" key="3">
    <source>
        <dbReference type="RuleBase" id="RU000363"/>
    </source>
</evidence>
<dbReference type="EC" id="1.1.1.100" evidence="4"/>
<evidence type="ECO:0000313" key="4">
    <source>
        <dbReference type="EMBL" id="ODM03993.1"/>
    </source>
</evidence>
<dbReference type="PATRIC" id="fig|1432052.4.peg.5325"/>
<dbReference type="PRINTS" id="PR00081">
    <property type="entry name" value="GDHRDH"/>
</dbReference>
<name>A0A1E3A5F1_9FIRM</name>
<sequence length="256" mass="28432">MENTYTLITGASSGIGRAFALEYGKRGQNLIITARSGDKLQELKREIEKDNQVSIECIIMDLAAEGSAKLLYEEIRKRKLHVDVLINNAGFATKGLFHKTDYKRQHEEMLLNIVSLTELTYLLLEDMCQKRHGTVINIASAASFNPLPYSAVYAATKAYVLSLTQALSFEYQDYGVKLLAVCPGATDTHFFDGFKTAASRLRMPEDVVRTTEKALKKGKSICTDGTFCKAQMLLSRIASRKSVLGIMGKTGRKTWG</sequence>
<dbReference type="Proteomes" id="UP000094067">
    <property type="component" value="Unassembled WGS sequence"/>
</dbReference>
<comment type="caution">
    <text evidence="4">The sequence shown here is derived from an EMBL/GenBank/DDBJ whole genome shotgun (WGS) entry which is preliminary data.</text>
</comment>
<dbReference type="GO" id="GO:0004316">
    <property type="term" value="F:3-oxoacyl-[acyl-carrier-protein] reductase (NADPH) activity"/>
    <property type="evidence" value="ECO:0007669"/>
    <property type="project" value="UniProtKB-EC"/>
</dbReference>
<keyword evidence="2 4" id="KW-0560">Oxidoreductase</keyword>
<dbReference type="EMBL" id="MCGH01000003">
    <property type="protein sequence ID" value="ODM03993.1"/>
    <property type="molecule type" value="Genomic_DNA"/>
</dbReference>
<organism evidence="4 5">
    <name type="scientific">Eisenbergiella tayi</name>
    <dbReference type="NCBI Taxonomy" id="1432052"/>
    <lineage>
        <taxon>Bacteria</taxon>
        <taxon>Bacillati</taxon>
        <taxon>Bacillota</taxon>
        <taxon>Clostridia</taxon>
        <taxon>Lachnospirales</taxon>
        <taxon>Lachnospiraceae</taxon>
        <taxon>Eisenbergiella</taxon>
    </lineage>
</organism>
<proteinExistence type="inferred from homology"/>
<dbReference type="AlphaFoldDB" id="A0A1E3A5F1"/>
<evidence type="ECO:0000313" key="5">
    <source>
        <dbReference type="Proteomes" id="UP000094067"/>
    </source>
</evidence>
<evidence type="ECO:0000256" key="1">
    <source>
        <dbReference type="ARBA" id="ARBA00006484"/>
    </source>
</evidence>
<gene>
    <name evidence="4" type="primary">fabG_8</name>
    <name evidence="4" type="ORF">BEI61_04796</name>
</gene>
<dbReference type="SUPFAM" id="SSF51735">
    <property type="entry name" value="NAD(P)-binding Rossmann-fold domains"/>
    <property type="match status" value="1"/>
</dbReference>
<evidence type="ECO:0000256" key="2">
    <source>
        <dbReference type="ARBA" id="ARBA00023002"/>
    </source>
</evidence>
<dbReference type="PANTHER" id="PTHR44196:SF2">
    <property type="entry name" value="SHORT-CHAIN DEHYDROGENASE-RELATED"/>
    <property type="match status" value="1"/>
</dbReference>
<dbReference type="PIRSF" id="PIRSF000126">
    <property type="entry name" value="11-beta-HSD1"/>
    <property type="match status" value="1"/>
</dbReference>
<dbReference type="InterPro" id="IPR036291">
    <property type="entry name" value="NAD(P)-bd_dom_sf"/>
</dbReference>
<dbReference type="InterPro" id="IPR020904">
    <property type="entry name" value="Sc_DH/Rdtase_CS"/>
</dbReference>
<dbReference type="GO" id="GO:0016020">
    <property type="term" value="C:membrane"/>
    <property type="evidence" value="ECO:0007669"/>
    <property type="project" value="TreeGrafter"/>
</dbReference>
<comment type="similarity">
    <text evidence="1 3">Belongs to the short-chain dehydrogenases/reductases (SDR) family.</text>
</comment>
<dbReference type="Gene3D" id="3.40.50.720">
    <property type="entry name" value="NAD(P)-binding Rossmann-like Domain"/>
    <property type="match status" value="1"/>
</dbReference>
<dbReference type="PROSITE" id="PS00061">
    <property type="entry name" value="ADH_SHORT"/>
    <property type="match status" value="1"/>
</dbReference>
<dbReference type="RefSeq" id="WP_069154275.1">
    <property type="nucleotide sequence ID" value="NZ_MCGH01000003.1"/>
</dbReference>
<reference evidence="4 5" key="1">
    <citation type="submission" date="2016-07" db="EMBL/GenBank/DDBJ databases">
        <title>Characterization of isolates of Eisenbergiella tayi derived from blood cultures, using whole genome sequencing.</title>
        <authorList>
            <person name="Burdz T."/>
            <person name="Wiebe D."/>
            <person name="Huynh C."/>
            <person name="Bernard K."/>
        </authorList>
    </citation>
    <scope>NUCLEOTIDE SEQUENCE [LARGE SCALE GENOMIC DNA]</scope>
    <source>
        <strain evidence="4 5">NML 110608</strain>
    </source>
</reference>
<dbReference type="Pfam" id="PF00106">
    <property type="entry name" value="adh_short"/>
    <property type="match status" value="1"/>
</dbReference>
<dbReference type="InterPro" id="IPR002347">
    <property type="entry name" value="SDR_fam"/>
</dbReference>
<dbReference type="PANTHER" id="PTHR44196">
    <property type="entry name" value="DEHYDROGENASE/REDUCTASE SDR FAMILY MEMBER 7B"/>
    <property type="match status" value="1"/>
</dbReference>
<protein>
    <submittedName>
        <fullName evidence="4">3-oxoacyl-[acyl-carrier-protein] reductase FabG</fullName>
        <ecNumber evidence="4">1.1.1.100</ecNumber>
    </submittedName>
</protein>
<accession>A0A1E3A5F1</accession>